<dbReference type="PANTHER" id="PTHR43806:SF11">
    <property type="entry name" value="CEREVISIN-RELATED"/>
    <property type="match status" value="1"/>
</dbReference>
<evidence type="ECO:0000256" key="7">
    <source>
        <dbReference type="ARBA" id="ARBA00022825"/>
    </source>
</evidence>
<feature type="active site" description="Charge relay system" evidence="10">
    <location>
        <position position="95"/>
    </location>
</feature>
<reference evidence="15 16" key="1">
    <citation type="submission" date="2021-01" db="EMBL/GenBank/DDBJ databases">
        <title>Whole genome shotgun sequence of Actinoplanes durhamensis NBRC 14914.</title>
        <authorList>
            <person name="Komaki H."/>
            <person name="Tamura T."/>
        </authorList>
    </citation>
    <scope>NUCLEOTIDE SEQUENCE [LARGE SCALE GENOMIC DNA]</scope>
    <source>
        <strain evidence="15 16">NBRC 14914</strain>
    </source>
</reference>
<dbReference type="InterPro" id="IPR023834">
    <property type="entry name" value="T7SS_pept_S8A_mycosin"/>
</dbReference>
<feature type="signal peptide" evidence="13">
    <location>
        <begin position="1"/>
        <end position="20"/>
    </location>
</feature>
<dbReference type="PROSITE" id="PS00136">
    <property type="entry name" value="SUBTILASE_ASP"/>
    <property type="match status" value="1"/>
</dbReference>
<keyword evidence="6 10" id="KW-0378">Hydrolase</keyword>
<dbReference type="Pfam" id="PF00082">
    <property type="entry name" value="Peptidase_S8"/>
    <property type="match status" value="1"/>
</dbReference>
<protein>
    <recommendedName>
        <fullName evidence="14">Peptidase S8/S53 domain-containing protein</fullName>
    </recommendedName>
</protein>
<evidence type="ECO:0000256" key="2">
    <source>
        <dbReference type="ARBA" id="ARBA00011073"/>
    </source>
</evidence>
<keyword evidence="13" id="KW-0732">Signal</keyword>
<comment type="similarity">
    <text evidence="2 10">Belongs to the peptidase S8 family.</text>
</comment>
<feature type="domain" description="Peptidase S8/S53" evidence="14">
    <location>
        <begin position="49"/>
        <end position="300"/>
    </location>
</feature>
<evidence type="ECO:0000256" key="11">
    <source>
        <dbReference type="SAM" id="MobiDB-lite"/>
    </source>
</evidence>
<feature type="chain" id="PRO_5046536905" description="Peptidase S8/S53 domain-containing protein" evidence="13">
    <location>
        <begin position="21"/>
        <end position="377"/>
    </location>
</feature>
<dbReference type="PRINTS" id="PR00723">
    <property type="entry name" value="SUBTILISIN"/>
</dbReference>
<evidence type="ECO:0000256" key="5">
    <source>
        <dbReference type="ARBA" id="ARBA00022692"/>
    </source>
</evidence>
<organism evidence="15 16">
    <name type="scientific">Paractinoplanes durhamensis</name>
    <dbReference type="NCBI Taxonomy" id="113563"/>
    <lineage>
        <taxon>Bacteria</taxon>
        <taxon>Bacillati</taxon>
        <taxon>Actinomycetota</taxon>
        <taxon>Actinomycetes</taxon>
        <taxon>Micromonosporales</taxon>
        <taxon>Micromonosporaceae</taxon>
        <taxon>Paractinoplanes</taxon>
    </lineage>
</organism>
<name>A0ABQ3YNE8_9ACTN</name>
<dbReference type="Gene3D" id="3.40.50.200">
    <property type="entry name" value="Peptidase S8/S53 domain"/>
    <property type="match status" value="1"/>
</dbReference>
<feature type="region of interest" description="Disordered" evidence="11">
    <location>
        <begin position="319"/>
        <end position="341"/>
    </location>
</feature>
<dbReference type="PROSITE" id="PS51892">
    <property type="entry name" value="SUBTILASE"/>
    <property type="match status" value="1"/>
</dbReference>
<comment type="subcellular location">
    <subcellularLocation>
        <location evidence="1">Cell membrane</location>
        <topology evidence="1">Single-pass membrane protein</topology>
    </subcellularLocation>
</comment>
<evidence type="ECO:0000256" key="8">
    <source>
        <dbReference type="ARBA" id="ARBA00022989"/>
    </source>
</evidence>
<evidence type="ECO:0000256" key="6">
    <source>
        <dbReference type="ARBA" id="ARBA00022801"/>
    </source>
</evidence>
<evidence type="ECO:0000313" key="15">
    <source>
        <dbReference type="EMBL" id="GID99079.1"/>
    </source>
</evidence>
<feature type="transmembrane region" description="Helical" evidence="12">
    <location>
        <begin position="348"/>
        <end position="371"/>
    </location>
</feature>
<evidence type="ECO:0000256" key="10">
    <source>
        <dbReference type="PROSITE-ProRule" id="PRU01240"/>
    </source>
</evidence>
<dbReference type="EMBL" id="BOML01000005">
    <property type="protein sequence ID" value="GID99079.1"/>
    <property type="molecule type" value="Genomic_DNA"/>
</dbReference>
<keyword evidence="8 12" id="KW-1133">Transmembrane helix</keyword>
<evidence type="ECO:0000256" key="3">
    <source>
        <dbReference type="ARBA" id="ARBA00022475"/>
    </source>
</evidence>
<keyword evidence="16" id="KW-1185">Reference proteome</keyword>
<dbReference type="NCBIfam" id="TIGR03921">
    <property type="entry name" value="T7SS_mycosin"/>
    <property type="match status" value="1"/>
</dbReference>
<keyword evidence="5 12" id="KW-0812">Transmembrane</keyword>
<proteinExistence type="inferred from homology"/>
<evidence type="ECO:0000313" key="16">
    <source>
        <dbReference type="Proteomes" id="UP000637628"/>
    </source>
</evidence>
<evidence type="ECO:0000256" key="9">
    <source>
        <dbReference type="ARBA" id="ARBA00023136"/>
    </source>
</evidence>
<comment type="caution">
    <text evidence="15">The sequence shown here is derived from an EMBL/GenBank/DDBJ whole genome shotgun (WGS) entry which is preliminary data.</text>
</comment>
<dbReference type="InterPro" id="IPR015500">
    <property type="entry name" value="Peptidase_S8_subtilisin-rel"/>
</dbReference>
<evidence type="ECO:0000256" key="1">
    <source>
        <dbReference type="ARBA" id="ARBA00004162"/>
    </source>
</evidence>
<gene>
    <name evidence="15" type="ORF">Adu01nite_04300</name>
</gene>
<keyword evidence="9 12" id="KW-0472">Membrane</keyword>
<dbReference type="InterPro" id="IPR000209">
    <property type="entry name" value="Peptidase_S8/S53_dom"/>
</dbReference>
<sequence>MIGRALFGAAAALTMVGVTAAPALADSTRDQQWYLTDLKIAEAHKITKGAGVIVALIDSGVDPKHPDLAGALLPGLDTTESNLAGREGTEDTDGHGTGMAGIIAGRGHGAGAGVLGIAPAAKILPIATGGTGFQSSSFMTKAVDFAIKQHAGVINMSFGGADDDTVHDAIRKAQAADIVLVAAAGNDNSIGNTAGQYPGRYPEVLAVGAYGKDRKIASISITGPHVDLVAPGDQIMSTSIFDRGYEVSGGTSDATAMVSGAAALLRAKYPDMSAAEVVHRLTATADDAGPAGRDDTYGNGLLDVVKALTADVAPLPAAGASAAPSDDAAQAAPPAASDSDDLPEPVGVLVPALIVAGVVLLIGVVVVVFMMRRRRSG</sequence>
<dbReference type="InterPro" id="IPR050131">
    <property type="entry name" value="Peptidase_S8_subtilisin-like"/>
</dbReference>
<evidence type="ECO:0000256" key="4">
    <source>
        <dbReference type="ARBA" id="ARBA00022670"/>
    </source>
</evidence>
<evidence type="ECO:0000256" key="12">
    <source>
        <dbReference type="SAM" id="Phobius"/>
    </source>
</evidence>
<dbReference type="SUPFAM" id="SSF52743">
    <property type="entry name" value="Subtilisin-like"/>
    <property type="match status" value="1"/>
</dbReference>
<feature type="compositionally biased region" description="Low complexity" evidence="11">
    <location>
        <begin position="319"/>
        <end position="337"/>
    </location>
</feature>
<keyword evidence="3" id="KW-1003">Cell membrane</keyword>
<feature type="active site" description="Charge relay system" evidence="10">
    <location>
        <position position="252"/>
    </location>
</feature>
<keyword evidence="7 10" id="KW-0720">Serine protease</keyword>
<dbReference type="Proteomes" id="UP000637628">
    <property type="component" value="Unassembled WGS sequence"/>
</dbReference>
<dbReference type="InterPro" id="IPR023827">
    <property type="entry name" value="Peptidase_S8_Asp-AS"/>
</dbReference>
<keyword evidence="4 10" id="KW-0645">Protease</keyword>
<evidence type="ECO:0000259" key="14">
    <source>
        <dbReference type="Pfam" id="PF00082"/>
    </source>
</evidence>
<dbReference type="PANTHER" id="PTHR43806">
    <property type="entry name" value="PEPTIDASE S8"/>
    <property type="match status" value="1"/>
</dbReference>
<feature type="active site" description="Charge relay system" evidence="10">
    <location>
        <position position="58"/>
    </location>
</feature>
<evidence type="ECO:0000256" key="13">
    <source>
        <dbReference type="SAM" id="SignalP"/>
    </source>
</evidence>
<dbReference type="InterPro" id="IPR036852">
    <property type="entry name" value="Peptidase_S8/S53_dom_sf"/>
</dbReference>
<accession>A0ABQ3YNE8</accession>